<feature type="compositionally biased region" description="Acidic residues" evidence="7">
    <location>
        <begin position="125"/>
        <end position="139"/>
    </location>
</feature>
<evidence type="ECO:0000256" key="3">
    <source>
        <dbReference type="ARBA" id="ARBA00023125"/>
    </source>
</evidence>
<protein>
    <recommendedName>
        <fullName evidence="8">C2H2-type domain-containing protein</fullName>
    </recommendedName>
</protein>
<keyword evidence="5" id="KW-0479">Metal-binding</keyword>
<evidence type="ECO:0000256" key="4">
    <source>
        <dbReference type="ARBA" id="ARBA00023163"/>
    </source>
</evidence>
<evidence type="ECO:0000256" key="6">
    <source>
        <dbReference type="RuleBase" id="RU003796"/>
    </source>
</evidence>
<keyword evidence="4 6" id="KW-0804">Transcription</keyword>
<dbReference type="EMBL" id="BAABUJ010000017">
    <property type="protein sequence ID" value="GAA5801038.1"/>
    <property type="molecule type" value="Genomic_DNA"/>
</dbReference>
<dbReference type="InterPro" id="IPR013087">
    <property type="entry name" value="Znf_C2H2_type"/>
</dbReference>
<keyword evidence="2 6" id="KW-0805">Transcription regulation</keyword>
<evidence type="ECO:0000256" key="1">
    <source>
        <dbReference type="ARBA" id="ARBA00010940"/>
    </source>
</evidence>
<dbReference type="PANTHER" id="PTHR12081">
    <property type="entry name" value="TRANSCRIPTION FACTOR E2F"/>
    <property type="match status" value="1"/>
</dbReference>
<evidence type="ECO:0000313" key="10">
    <source>
        <dbReference type="Proteomes" id="UP001476247"/>
    </source>
</evidence>
<dbReference type="SMART" id="SM01372">
    <property type="entry name" value="E2F_TDP"/>
    <property type="match status" value="1"/>
</dbReference>
<keyword evidence="10" id="KW-1185">Reference proteome</keyword>
<evidence type="ECO:0000256" key="2">
    <source>
        <dbReference type="ARBA" id="ARBA00023015"/>
    </source>
</evidence>
<dbReference type="InterPro" id="IPR036236">
    <property type="entry name" value="Znf_C2H2_sf"/>
</dbReference>
<dbReference type="InterPro" id="IPR036390">
    <property type="entry name" value="WH_DNA-bd_sf"/>
</dbReference>
<keyword evidence="3 6" id="KW-0238">DNA-binding</keyword>
<dbReference type="PANTHER" id="PTHR12081:SF18">
    <property type="entry name" value="TRANSCRIPTION FACTOR E2F2-RELATED"/>
    <property type="match status" value="1"/>
</dbReference>
<name>A0ABP9Y3D7_9FUNG</name>
<dbReference type="SMART" id="SM00355">
    <property type="entry name" value="ZnF_C2H2"/>
    <property type="match status" value="2"/>
</dbReference>
<proteinExistence type="inferred from homology"/>
<comment type="caution">
    <text evidence="9">The sequence shown here is derived from an EMBL/GenBank/DDBJ whole genome shotgun (WGS) entry which is preliminary data.</text>
</comment>
<gene>
    <name evidence="9" type="ORF">HPULCUR_006480</name>
</gene>
<dbReference type="SUPFAM" id="SSF57667">
    <property type="entry name" value="beta-beta-alpha zinc fingers"/>
    <property type="match status" value="1"/>
</dbReference>
<dbReference type="Gene3D" id="3.30.160.60">
    <property type="entry name" value="Classic Zinc Finger"/>
    <property type="match status" value="2"/>
</dbReference>
<dbReference type="SUPFAM" id="SSF46785">
    <property type="entry name" value="Winged helix' DNA-binding domain"/>
    <property type="match status" value="1"/>
</dbReference>
<feature type="domain" description="C2H2-type" evidence="8">
    <location>
        <begin position="16"/>
        <end position="46"/>
    </location>
</feature>
<dbReference type="InterPro" id="IPR015633">
    <property type="entry name" value="E2F"/>
</dbReference>
<dbReference type="Pfam" id="PF02319">
    <property type="entry name" value="WHD_E2F_TDP"/>
    <property type="match status" value="1"/>
</dbReference>
<keyword evidence="5" id="KW-0862">Zinc</keyword>
<dbReference type="Proteomes" id="UP001476247">
    <property type="component" value="Unassembled WGS sequence"/>
</dbReference>
<dbReference type="PROSITE" id="PS50157">
    <property type="entry name" value="ZINC_FINGER_C2H2_2"/>
    <property type="match status" value="2"/>
</dbReference>
<reference evidence="9 10" key="1">
    <citation type="submission" date="2024-04" db="EMBL/GenBank/DDBJ databases">
        <title>genome sequences of Mucor flavus KT1a and Helicostylum pulchrum KT1b strains isolation_sourced from the surface of a dry-aged beef.</title>
        <authorList>
            <person name="Toyotome T."/>
            <person name="Hosono M."/>
            <person name="Torimaru M."/>
            <person name="Fukuda K."/>
            <person name="Mikami N."/>
        </authorList>
    </citation>
    <scope>NUCLEOTIDE SEQUENCE [LARGE SCALE GENOMIC DNA]</scope>
    <source>
        <strain evidence="9 10">KT1b</strain>
    </source>
</reference>
<comment type="similarity">
    <text evidence="1 6">Belongs to the E2F/DP family.</text>
</comment>
<keyword evidence="6" id="KW-0539">Nucleus</keyword>
<sequence>MNTAAILIIQDEKKTFQCKGYGNCRMIFTRSEHLARHERKHTGEKPFNCIVPGCSRRFSRFDNMMQHTQTHHSTNDKQVPKLIKSTLKRRKIDPIKSIKKKKEDNHMAMLLDELFSLSDSSQLTSDEEEDEEEEEEEEEKAVKGTIIRHMMTLPHLANYLLDHPDEPPENYFFKYYYRLSKQDLLYPIEYLLLTNNNQERQNNDDIYITIDEFEALQASFQIQSSITGTTTGTTSQSCRYDSSLGLLTKKFIALLRSSAHGDLDLNRAATQLKVQKRRIYDITNVLEGIRLIEKNSKNHVRWMYVHLM</sequence>
<feature type="region of interest" description="Disordered" evidence="7">
    <location>
        <begin position="120"/>
        <end position="142"/>
    </location>
</feature>
<organism evidence="9 10">
    <name type="scientific">Helicostylum pulchrum</name>
    <dbReference type="NCBI Taxonomy" id="562976"/>
    <lineage>
        <taxon>Eukaryota</taxon>
        <taxon>Fungi</taxon>
        <taxon>Fungi incertae sedis</taxon>
        <taxon>Mucoromycota</taxon>
        <taxon>Mucoromycotina</taxon>
        <taxon>Mucoromycetes</taxon>
        <taxon>Mucorales</taxon>
        <taxon>Mucorineae</taxon>
        <taxon>Mucoraceae</taxon>
        <taxon>Helicostylum</taxon>
    </lineage>
</organism>
<dbReference type="PROSITE" id="PS00028">
    <property type="entry name" value="ZINC_FINGER_C2H2_1"/>
    <property type="match status" value="1"/>
</dbReference>
<accession>A0ABP9Y3D7</accession>
<keyword evidence="5" id="KW-0863">Zinc-finger</keyword>
<dbReference type="InterPro" id="IPR036388">
    <property type="entry name" value="WH-like_DNA-bd_sf"/>
</dbReference>
<comment type="subcellular location">
    <subcellularLocation>
        <location evidence="6">Nucleus</location>
    </subcellularLocation>
</comment>
<dbReference type="InterPro" id="IPR003316">
    <property type="entry name" value="E2F_WHTH_DNA-bd_dom"/>
</dbReference>
<dbReference type="Gene3D" id="1.10.10.10">
    <property type="entry name" value="Winged helix-like DNA-binding domain superfamily/Winged helix DNA-binding domain"/>
    <property type="match status" value="1"/>
</dbReference>
<evidence type="ECO:0000259" key="8">
    <source>
        <dbReference type="PROSITE" id="PS50157"/>
    </source>
</evidence>
<evidence type="ECO:0000256" key="5">
    <source>
        <dbReference type="PROSITE-ProRule" id="PRU00042"/>
    </source>
</evidence>
<feature type="domain" description="C2H2-type" evidence="8">
    <location>
        <begin position="47"/>
        <end position="76"/>
    </location>
</feature>
<evidence type="ECO:0000313" key="9">
    <source>
        <dbReference type="EMBL" id="GAA5801038.1"/>
    </source>
</evidence>
<evidence type="ECO:0000256" key="7">
    <source>
        <dbReference type="SAM" id="MobiDB-lite"/>
    </source>
</evidence>